<proteinExistence type="predicted"/>
<dbReference type="InterPro" id="IPR051559">
    <property type="entry name" value="HIF_prolyl_hydroxylases"/>
</dbReference>
<evidence type="ECO:0000259" key="7">
    <source>
        <dbReference type="PROSITE" id="PS51471"/>
    </source>
</evidence>
<organism evidence="8 9">
    <name type="scientific">Autumnicola lenta</name>
    <dbReference type="NCBI Taxonomy" id="3075593"/>
    <lineage>
        <taxon>Bacteria</taxon>
        <taxon>Pseudomonadati</taxon>
        <taxon>Bacteroidota</taxon>
        <taxon>Flavobacteriia</taxon>
        <taxon>Flavobacteriales</taxon>
        <taxon>Flavobacteriaceae</taxon>
        <taxon>Autumnicola</taxon>
    </lineage>
</organism>
<reference evidence="8 9" key="1">
    <citation type="submission" date="2023-09" db="EMBL/GenBank/DDBJ databases">
        <authorList>
            <person name="Rey-Velasco X."/>
        </authorList>
    </citation>
    <scope>NUCLEOTIDE SEQUENCE [LARGE SCALE GENOMIC DNA]</scope>
    <source>
        <strain evidence="8 9">F260</strain>
    </source>
</reference>
<gene>
    <name evidence="8" type="ORF">RM545_16140</name>
</gene>
<dbReference type="Pfam" id="PF13640">
    <property type="entry name" value="2OG-FeII_Oxy_3"/>
    <property type="match status" value="1"/>
</dbReference>
<evidence type="ECO:0000256" key="4">
    <source>
        <dbReference type="ARBA" id="ARBA00022964"/>
    </source>
</evidence>
<dbReference type="EMBL" id="JAVRHO010000033">
    <property type="protein sequence ID" value="MDT0648225.1"/>
    <property type="molecule type" value="Genomic_DNA"/>
</dbReference>
<dbReference type="Proteomes" id="UP001245285">
    <property type="component" value="Unassembled WGS sequence"/>
</dbReference>
<dbReference type="Gene3D" id="2.60.120.620">
    <property type="entry name" value="q2cbj1_9rhob like domain"/>
    <property type="match status" value="1"/>
</dbReference>
<evidence type="ECO:0000256" key="6">
    <source>
        <dbReference type="ARBA" id="ARBA00023004"/>
    </source>
</evidence>
<dbReference type="PROSITE" id="PS51471">
    <property type="entry name" value="FE2OG_OXY"/>
    <property type="match status" value="1"/>
</dbReference>
<dbReference type="PANTHER" id="PTHR12907:SF26">
    <property type="entry name" value="HIF PROLYL HYDROXYLASE, ISOFORM C"/>
    <property type="match status" value="1"/>
</dbReference>
<dbReference type="PANTHER" id="PTHR12907">
    <property type="entry name" value="EGL NINE HOMOLOG-RELATED"/>
    <property type="match status" value="1"/>
</dbReference>
<evidence type="ECO:0000256" key="1">
    <source>
        <dbReference type="ARBA" id="ARBA00001961"/>
    </source>
</evidence>
<sequence>MEATSEELYEQLEFRENPLYEKIISDLLENQYSIVDSFFDEDEVEALRNSLLNKYTEDNFKKAAIGNRTNEVIAKSVRGDFILWINEAEAGDAEKLFFKKINSLVDYLNKTCFLGILTKEFHYALYPEGTFYKRHLDTFQNDGRRKLSMVCYLNQEDWKPENGGELVIYKDENGVETSESIFPFPGRMVIFESQVLEHEVKPVKQERLSITGWLKTR</sequence>
<dbReference type="SMART" id="SM00702">
    <property type="entry name" value="P4Hc"/>
    <property type="match status" value="1"/>
</dbReference>
<comment type="cofactor">
    <cofactor evidence="1">
        <name>L-ascorbate</name>
        <dbReference type="ChEBI" id="CHEBI:38290"/>
    </cofactor>
</comment>
<comment type="caution">
    <text evidence="8">The sequence shown here is derived from an EMBL/GenBank/DDBJ whole genome shotgun (WGS) entry which is preliminary data.</text>
</comment>
<evidence type="ECO:0000256" key="5">
    <source>
        <dbReference type="ARBA" id="ARBA00023002"/>
    </source>
</evidence>
<name>A0ABU3CPF2_9FLAO</name>
<evidence type="ECO:0000256" key="2">
    <source>
        <dbReference type="ARBA" id="ARBA00022723"/>
    </source>
</evidence>
<accession>A0ABU3CPF2</accession>
<dbReference type="InterPro" id="IPR005123">
    <property type="entry name" value="Oxoglu/Fe-dep_dioxygenase_dom"/>
</dbReference>
<keyword evidence="6" id="KW-0408">Iron</keyword>
<keyword evidence="5" id="KW-0560">Oxidoreductase</keyword>
<evidence type="ECO:0000313" key="9">
    <source>
        <dbReference type="Proteomes" id="UP001245285"/>
    </source>
</evidence>
<dbReference type="RefSeq" id="WP_311496322.1">
    <property type="nucleotide sequence ID" value="NZ_JAVRHO010000033.1"/>
</dbReference>
<evidence type="ECO:0000313" key="8">
    <source>
        <dbReference type="EMBL" id="MDT0648225.1"/>
    </source>
</evidence>
<keyword evidence="3" id="KW-0847">Vitamin C</keyword>
<protein>
    <submittedName>
        <fullName evidence="8">2OG-Fe(II) oxygenase</fullName>
    </submittedName>
</protein>
<keyword evidence="4" id="KW-0223">Dioxygenase</keyword>
<evidence type="ECO:0000256" key="3">
    <source>
        <dbReference type="ARBA" id="ARBA00022896"/>
    </source>
</evidence>
<keyword evidence="2" id="KW-0479">Metal-binding</keyword>
<keyword evidence="9" id="KW-1185">Reference proteome</keyword>
<feature type="domain" description="Fe2OG dioxygenase" evidence="7">
    <location>
        <begin position="112"/>
        <end position="216"/>
    </location>
</feature>
<dbReference type="InterPro" id="IPR006620">
    <property type="entry name" value="Pro_4_hyd_alph"/>
</dbReference>
<dbReference type="InterPro" id="IPR044862">
    <property type="entry name" value="Pro_4_hyd_alph_FE2OG_OXY"/>
</dbReference>